<proteinExistence type="inferred from homology"/>
<organism evidence="10 11">
    <name type="scientific">Basidiobolus ranarum</name>
    <dbReference type="NCBI Taxonomy" id="34480"/>
    <lineage>
        <taxon>Eukaryota</taxon>
        <taxon>Fungi</taxon>
        <taxon>Fungi incertae sedis</taxon>
        <taxon>Zoopagomycota</taxon>
        <taxon>Entomophthoromycotina</taxon>
        <taxon>Basidiobolomycetes</taxon>
        <taxon>Basidiobolales</taxon>
        <taxon>Basidiobolaceae</taxon>
        <taxon>Basidiobolus</taxon>
    </lineage>
</organism>
<keyword evidence="8" id="KW-0732">Signal</keyword>
<evidence type="ECO:0000256" key="4">
    <source>
        <dbReference type="ARBA" id="ARBA00022989"/>
    </source>
</evidence>
<feature type="transmembrane region" description="Helical" evidence="7">
    <location>
        <begin position="158"/>
        <end position="176"/>
    </location>
</feature>
<dbReference type="PANTHER" id="PTHR31247">
    <property type="entry name" value="TRANSMEMBRANE PROTEIN 198 FAMILY MEMBER"/>
    <property type="match status" value="1"/>
</dbReference>
<evidence type="ECO:0000256" key="6">
    <source>
        <dbReference type="ARBA" id="ARBA00049737"/>
    </source>
</evidence>
<evidence type="ECO:0000256" key="2">
    <source>
        <dbReference type="ARBA" id="ARBA00006244"/>
    </source>
</evidence>
<evidence type="ECO:0000256" key="7">
    <source>
        <dbReference type="SAM" id="Phobius"/>
    </source>
</evidence>
<dbReference type="Proteomes" id="UP001479436">
    <property type="component" value="Unassembled WGS sequence"/>
</dbReference>
<evidence type="ECO:0000313" key="11">
    <source>
        <dbReference type="Proteomes" id="UP001479436"/>
    </source>
</evidence>
<dbReference type="EMBL" id="JASJQH010000715">
    <property type="protein sequence ID" value="KAK9763171.1"/>
    <property type="molecule type" value="Genomic_DNA"/>
</dbReference>
<sequence>MFCLAIHGVSTYFLFFILAGSSWAAPDIPGLPVDLPTKPGDYTITPQPSVIATIRIIVGFFFCFLGQRFFKLVLFFAGFVTVGFVAYIVCYKIAPPTTSSKATIYLVVSIISGIIGGLLFACLWKLGLIAIGGLGGFALSMLILSLKDGLLISNSTARYIFIAVFVIIGMMLILFFEKPLLILGTAITGSYSLVVGIDYFARTGFTQQLVDFLNGSGQVFYHTTGAVYGMIATLVVLFIIGSVVQFKTYHGRNEK</sequence>
<evidence type="ECO:0000256" key="3">
    <source>
        <dbReference type="ARBA" id="ARBA00022692"/>
    </source>
</evidence>
<keyword evidence="3 7" id="KW-0812">Transmembrane</keyword>
<accession>A0ABR2WNV0</accession>
<feature type="transmembrane region" description="Helical" evidence="7">
    <location>
        <begin position="72"/>
        <end position="90"/>
    </location>
</feature>
<evidence type="ECO:0000256" key="8">
    <source>
        <dbReference type="SAM" id="SignalP"/>
    </source>
</evidence>
<protein>
    <recommendedName>
        <fullName evidence="6">Transmembrane protein 198</fullName>
    </recommendedName>
</protein>
<keyword evidence="5 7" id="KW-0472">Membrane</keyword>
<comment type="caution">
    <text evidence="10">The sequence shown here is derived from an EMBL/GenBank/DDBJ whole genome shotgun (WGS) entry which is preliminary data.</text>
</comment>
<feature type="transmembrane region" description="Helical" evidence="7">
    <location>
        <begin position="220"/>
        <end position="246"/>
    </location>
</feature>
<gene>
    <name evidence="10" type="ORF">K7432_010403</name>
</gene>
<feature type="signal peptide" evidence="8">
    <location>
        <begin position="1"/>
        <end position="24"/>
    </location>
</feature>
<evidence type="ECO:0000313" key="10">
    <source>
        <dbReference type="EMBL" id="KAK9763171.1"/>
    </source>
</evidence>
<dbReference type="PANTHER" id="PTHR31247:SF5">
    <property type="entry name" value="DUF4203 DOMAIN-CONTAINING PROTEIN"/>
    <property type="match status" value="1"/>
</dbReference>
<comment type="similarity">
    <text evidence="2">Belongs to the TMEM198 family.</text>
</comment>
<feature type="domain" description="TM7S3/TM198-like" evidence="9">
    <location>
        <begin position="53"/>
        <end position="246"/>
    </location>
</feature>
<feature type="transmembrane region" description="Helical" evidence="7">
    <location>
        <begin position="181"/>
        <end position="200"/>
    </location>
</feature>
<keyword evidence="4 7" id="KW-1133">Transmembrane helix</keyword>
<keyword evidence="11" id="KW-1185">Reference proteome</keyword>
<dbReference type="InterPro" id="IPR040236">
    <property type="entry name" value="TMEM198"/>
</dbReference>
<evidence type="ECO:0000256" key="5">
    <source>
        <dbReference type="ARBA" id="ARBA00023136"/>
    </source>
</evidence>
<evidence type="ECO:0000256" key="1">
    <source>
        <dbReference type="ARBA" id="ARBA00004141"/>
    </source>
</evidence>
<feature type="transmembrane region" description="Helical" evidence="7">
    <location>
        <begin position="48"/>
        <end position="65"/>
    </location>
</feature>
<dbReference type="InterPro" id="IPR025256">
    <property type="entry name" value="TM7S3/TM198-like_dom"/>
</dbReference>
<feature type="transmembrane region" description="Helical" evidence="7">
    <location>
        <begin position="102"/>
        <end position="121"/>
    </location>
</feature>
<comment type="subcellular location">
    <subcellularLocation>
        <location evidence="1">Membrane</location>
        <topology evidence="1">Multi-pass membrane protein</topology>
    </subcellularLocation>
</comment>
<feature type="transmembrane region" description="Helical" evidence="7">
    <location>
        <begin position="128"/>
        <end position="146"/>
    </location>
</feature>
<reference evidence="10 11" key="1">
    <citation type="submission" date="2023-04" db="EMBL/GenBank/DDBJ databases">
        <title>Genome of Basidiobolus ranarum AG-B5.</title>
        <authorList>
            <person name="Stajich J.E."/>
            <person name="Carter-House D."/>
            <person name="Gryganskyi A."/>
        </authorList>
    </citation>
    <scope>NUCLEOTIDE SEQUENCE [LARGE SCALE GENOMIC DNA]</scope>
    <source>
        <strain evidence="10 11">AG-B5</strain>
    </source>
</reference>
<feature type="chain" id="PRO_5046853551" description="Transmembrane protein 198" evidence="8">
    <location>
        <begin position="25"/>
        <end position="255"/>
    </location>
</feature>
<evidence type="ECO:0000259" key="9">
    <source>
        <dbReference type="Pfam" id="PF13886"/>
    </source>
</evidence>
<dbReference type="Pfam" id="PF13886">
    <property type="entry name" value="TM7S3_TM198"/>
    <property type="match status" value="1"/>
</dbReference>
<name>A0ABR2WNV0_9FUNG</name>